<reference evidence="4" key="1">
    <citation type="submission" date="2023-07" db="EMBL/GenBank/DDBJ databases">
        <title>The carbon used by Thiothrix.</title>
        <authorList>
            <person name="Chen L."/>
        </authorList>
    </citation>
    <scope>NUCLEOTIDE SEQUENCE [LARGE SCALE GENOMIC DNA]</scope>
</reference>
<dbReference type="Proteomes" id="UP001308005">
    <property type="component" value="Unassembled WGS sequence"/>
</dbReference>
<feature type="domain" description="EF-hand" evidence="2">
    <location>
        <begin position="33"/>
        <end position="50"/>
    </location>
</feature>
<dbReference type="RefSeq" id="WP_324697300.1">
    <property type="nucleotide sequence ID" value="NZ_JAYMYJ010000142.1"/>
</dbReference>
<evidence type="ECO:0000313" key="3">
    <source>
        <dbReference type="EMBL" id="MEB4592805.1"/>
    </source>
</evidence>
<dbReference type="InterPro" id="IPR018247">
    <property type="entry name" value="EF_Hand_1_Ca_BS"/>
</dbReference>
<keyword evidence="1" id="KW-0732">Signal</keyword>
<evidence type="ECO:0000256" key="1">
    <source>
        <dbReference type="SAM" id="SignalP"/>
    </source>
</evidence>
<evidence type="ECO:0000313" key="4">
    <source>
        <dbReference type="Proteomes" id="UP001308005"/>
    </source>
</evidence>
<dbReference type="SUPFAM" id="SSF47473">
    <property type="entry name" value="EF-hand"/>
    <property type="match status" value="1"/>
</dbReference>
<dbReference type="EMBL" id="JAYMYJ010000142">
    <property type="protein sequence ID" value="MEB4592805.1"/>
    <property type="molecule type" value="Genomic_DNA"/>
</dbReference>
<dbReference type="Pfam" id="PF13202">
    <property type="entry name" value="EF-hand_5"/>
    <property type="match status" value="2"/>
</dbReference>
<protein>
    <submittedName>
        <fullName evidence="3">EF-hand domain-containing protein</fullName>
    </submittedName>
</protein>
<organism evidence="3 4">
    <name type="scientific">Candidatus Thiothrix phosphatis</name>
    <dbReference type="NCBI Taxonomy" id="3112415"/>
    <lineage>
        <taxon>Bacteria</taxon>
        <taxon>Pseudomonadati</taxon>
        <taxon>Pseudomonadota</taxon>
        <taxon>Gammaproteobacteria</taxon>
        <taxon>Thiotrichales</taxon>
        <taxon>Thiotrichaceae</taxon>
        <taxon>Thiothrix</taxon>
    </lineage>
</organism>
<feature type="domain" description="EF-hand" evidence="2">
    <location>
        <begin position="65"/>
        <end position="85"/>
    </location>
</feature>
<sequence>MKNTTQLPILASLLVFTMLGTEISAAQPAIDPDFAALDTNGDGLISWPEYAAKHPVSGRLNPRLIFDNVDRNRDGYIDPDEFTAMKKRRRR</sequence>
<dbReference type="PROSITE" id="PS00018">
    <property type="entry name" value="EF_HAND_1"/>
    <property type="match status" value="2"/>
</dbReference>
<dbReference type="InterPro" id="IPR002048">
    <property type="entry name" value="EF_hand_dom"/>
</dbReference>
<dbReference type="Gene3D" id="1.10.238.10">
    <property type="entry name" value="EF-hand"/>
    <property type="match status" value="1"/>
</dbReference>
<dbReference type="InterPro" id="IPR011992">
    <property type="entry name" value="EF-hand-dom_pair"/>
</dbReference>
<dbReference type="CDD" id="cd00051">
    <property type="entry name" value="EFh"/>
    <property type="match status" value="1"/>
</dbReference>
<evidence type="ECO:0000259" key="2">
    <source>
        <dbReference type="Pfam" id="PF13202"/>
    </source>
</evidence>
<name>A0ABU6D1A0_9GAMM</name>
<feature type="chain" id="PRO_5046551747" evidence="1">
    <location>
        <begin position="27"/>
        <end position="91"/>
    </location>
</feature>
<accession>A0ABU6D1A0</accession>
<keyword evidence="4" id="KW-1185">Reference proteome</keyword>
<gene>
    <name evidence="3" type="ORF">VSS37_17635</name>
</gene>
<feature type="signal peptide" evidence="1">
    <location>
        <begin position="1"/>
        <end position="26"/>
    </location>
</feature>
<reference evidence="3 4" key="2">
    <citation type="submission" date="2024-01" db="EMBL/GenBank/DDBJ databases">
        <authorList>
            <person name="Xie X."/>
        </authorList>
    </citation>
    <scope>NUCLEOTIDE SEQUENCE [LARGE SCALE GENOMIC DNA]</scope>
    <source>
        <strain evidence="3">SCUT-1</strain>
    </source>
</reference>
<proteinExistence type="predicted"/>
<comment type="caution">
    <text evidence="3">The sequence shown here is derived from an EMBL/GenBank/DDBJ whole genome shotgun (WGS) entry which is preliminary data.</text>
</comment>